<dbReference type="EMBL" id="QTSX02006461">
    <property type="protein sequence ID" value="KAJ9054206.1"/>
    <property type="molecule type" value="Genomic_DNA"/>
</dbReference>
<dbReference type="Proteomes" id="UP001165960">
    <property type="component" value="Unassembled WGS sequence"/>
</dbReference>
<protein>
    <submittedName>
        <fullName evidence="1">Uncharacterized protein</fullName>
    </submittedName>
</protein>
<gene>
    <name evidence="1" type="ORF">DSO57_1017169</name>
</gene>
<evidence type="ECO:0000313" key="1">
    <source>
        <dbReference type="EMBL" id="KAJ9054206.1"/>
    </source>
</evidence>
<organism evidence="1 2">
    <name type="scientific">Entomophthora muscae</name>
    <dbReference type="NCBI Taxonomy" id="34485"/>
    <lineage>
        <taxon>Eukaryota</taxon>
        <taxon>Fungi</taxon>
        <taxon>Fungi incertae sedis</taxon>
        <taxon>Zoopagomycota</taxon>
        <taxon>Entomophthoromycotina</taxon>
        <taxon>Entomophthoromycetes</taxon>
        <taxon>Entomophthorales</taxon>
        <taxon>Entomophthoraceae</taxon>
        <taxon>Entomophthora</taxon>
    </lineage>
</organism>
<comment type="caution">
    <text evidence="1">The sequence shown here is derived from an EMBL/GenBank/DDBJ whole genome shotgun (WGS) entry which is preliminary data.</text>
</comment>
<keyword evidence="2" id="KW-1185">Reference proteome</keyword>
<accession>A0ACC2RVY8</accession>
<sequence length="143" mass="16074">MLQAIRLPWKNVASSLNAVENDPISDITEISPNSSEQPEADIQSEPKTNLSTLKKRVREEVNSSLDTQKMARLKFLLERSSIYSKFLTEKLDTLHKEKRVAAGLSTPTVTPTKKVKKSTAKPKKNEVTINFLVSCIYTCGFVY</sequence>
<evidence type="ECO:0000313" key="2">
    <source>
        <dbReference type="Proteomes" id="UP001165960"/>
    </source>
</evidence>
<reference evidence="1" key="1">
    <citation type="submission" date="2022-04" db="EMBL/GenBank/DDBJ databases">
        <title>Genome of the entomopathogenic fungus Entomophthora muscae.</title>
        <authorList>
            <person name="Elya C."/>
            <person name="Lovett B.R."/>
            <person name="Lee E."/>
            <person name="Macias A.M."/>
            <person name="Hajek A.E."/>
            <person name="De Bivort B.L."/>
            <person name="Kasson M.T."/>
            <person name="De Fine Licht H.H."/>
            <person name="Stajich J.E."/>
        </authorList>
    </citation>
    <scope>NUCLEOTIDE SEQUENCE</scope>
    <source>
        <strain evidence="1">Berkeley</strain>
    </source>
</reference>
<name>A0ACC2RVY8_9FUNG</name>
<proteinExistence type="predicted"/>